<dbReference type="GO" id="GO:0003677">
    <property type="term" value="F:DNA binding"/>
    <property type="evidence" value="ECO:0007669"/>
    <property type="project" value="UniProtKB-KW"/>
</dbReference>
<dbReference type="InterPro" id="IPR050808">
    <property type="entry name" value="Phage_Integrase"/>
</dbReference>
<dbReference type="Gene3D" id="1.10.443.10">
    <property type="entry name" value="Intergrase catalytic core"/>
    <property type="match status" value="1"/>
</dbReference>
<evidence type="ECO:0000259" key="6">
    <source>
        <dbReference type="PROSITE" id="PS51898"/>
    </source>
</evidence>
<dbReference type="Gene3D" id="1.10.150.130">
    <property type="match status" value="1"/>
</dbReference>
<protein>
    <submittedName>
        <fullName evidence="7">Site-specific recombinase XerD</fullName>
    </submittedName>
</protein>
<evidence type="ECO:0000256" key="4">
    <source>
        <dbReference type="ARBA" id="ARBA00023172"/>
    </source>
</evidence>
<sequence>MNQAVLTIAAPYYDSYRMKRKLPLYVHRQKTRHGKWVYYFRMGKGKRTRLPSPNDPAFKEAYRAVLAGEPVAVKHVPTGTLQWLWDKYTNESAKWANYSDATRKQQRLIMDKVLQGNGNKALASFTQDVIQEAVDRRHETPAMAANFLKVMRGLFGWAKKMRYVQVDPSLDIDLPEYKTSGFPPWTIEDVIAYRTTHSIGTSQRLAMELMLLIGLRRSDVVRVGIQHINGRVLAMDTAKTGARIAVELSDELLDMIKATPRQGLNLIESSQGKPFVEGSFGNWFHEACAEAGVKKSAHGLRKLSATLAAEGGAATHQLLAQYGWTNISTAEIYTRGIDRKRLGIEASRIVADQIENRIAPHPNTGEGIIAKKPIKSKGKN</sequence>
<dbReference type="EMBL" id="QLMK01000011">
    <property type="protein sequence ID" value="RAK27055.1"/>
    <property type="molecule type" value="Genomic_DNA"/>
</dbReference>
<dbReference type="InterPro" id="IPR011010">
    <property type="entry name" value="DNA_brk_join_enz"/>
</dbReference>
<dbReference type="Pfam" id="PF00589">
    <property type="entry name" value="Phage_integrase"/>
    <property type="match status" value="1"/>
</dbReference>
<dbReference type="InterPro" id="IPR013762">
    <property type="entry name" value="Integrase-like_cat_sf"/>
</dbReference>
<dbReference type="GO" id="GO:0015074">
    <property type="term" value="P:DNA integration"/>
    <property type="evidence" value="ECO:0007669"/>
    <property type="project" value="UniProtKB-KW"/>
</dbReference>
<comment type="caution">
    <text evidence="7">The sequence shown here is derived from an EMBL/GenBank/DDBJ whole genome shotgun (WGS) entry which is preliminary data.</text>
</comment>
<organism evidence="7 8">
    <name type="scientific">Falsochrobactrum ovis</name>
    <dbReference type="NCBI Taxonomy" id="1293442"/>
    <lineage>
        <taxon>Bacteria</taxon>
        <taxon>Pseudomonadati</taxon>
        <taxon>Pseudomonadota</taxon>
        <taxon>Alphaproteobacteria</taxon>
        <taxon>Hyphomicrobiales</taxon>
        <taxon>Brucellaceae</taxon>
        <taxon>Falsochrobactrum</taxon>
    </lineage>
</organism>
<dbReference type="AlphaFoldDB" id="A0A364JTD1"/>
<dbReference type="SUPFAM" id="SSF56349">
    <property type="entry name" value="DNA breaking-rejoining enzymes"/>
    <property type="match status" value="1"/>
</dbReference>
<dbReference type="Proteomes" id="UP000249453">
    <property type="component" value="Unassembled WGS sequence"/>
</dbReference>
<keyword evidence="4" id="KW-0233">DNA recombination</keyword>
<keyword evidence="2" id="KW-0229">DNA integration</keyword>
<dbReference type="InterPro" id="IPR010998">
    <property type="entry name" value="Integrase_recombinase_N"/>
</dbReference>
<evidence type="ECO:0000256" key="3">
    <source>
        <dbReference type="ARBA" id="ARBA00023125"/>
    </source>
</evidence>
<feature type="domain" description="Tyr recombinase" evidence="6">
    <location>
        <begin position="177"/>
        <end position="347"/>
    </location>
</feature>
<feature type="region of interest" description="Disordered" evidence="5">
    <location>
        <begin position="361"/>
        <end position="380"/>
    </location>
</feature>
<comment type="similarity">
    <text evidence="1">Belongs to the 'phage' integrase family.</text>
</comment>
<evidence type="ECO:0000256" key="2">
    <source>
        <dbReference type="ARBA" id="ARBA00022908"/>
    </source>
</evidence>
<dbReference type="PROSITE" id="PS51898">
    <property type="entry name" value="TYR_RECOMBINASE"/>
    <property type="match status" value="1"/>
</dbReference>
<dbReference type="PANTHER" id="PTHR30629:SF2">
    <property type="entry name" value="PROPHAGE INTEGRASE INTS-RELATED"/>
    <property type="match status" value="1"/>
</dbReference>
<proteinExistence type="inferred from homology"/>
<accession>A0A364JTD1</accession>
<dbReference type="PANTHER" id="PTHR30629">
    <property type="entry name" value="PROPHAGE INTEGRASE"/>
    <property type="match status" value="1"/>
</dbReference>
<dbReference type="GO" id="GO:0006310">
    <property type="term" value="P:DNA recombination"/>
    <property type="evidence" value="ECO:0007669"/>
    <property type="project" value="UniProtKB-KW"/>
</dbReference>
<keyword evidence="3" id="KW-0238">DNA-binding</keyword>
<dbReference type="InterPro" id="IPR002104">
    <property type="entry name" value="Integrase_catalytic"/>
</dbReference>
<evidence type="ECO:0000313" key="8">
    <source>
        <dbReference type="Proteomes" id="UP000249453"/>
    </source>
</evidence>
<reference evidence="7 8" key="1">
    <citation type="submission" date="2018-06" db="EMBL/GenBank/DDBJ databases">
        <title>Genomic Encyclopedia of Type Strains, Phase IV (KMG-IV): sequencing the most valuable type-strain genomes for metagenomic binning, comparative biology and taxonomic classification.</title>
        <authorList>
            <person name="Goeker M."/>
        </authorList>
    </citation>
    <scope>NUCLEOTIDE SEQUENCE [LARGE SCALE GENOMIC DNA]</scope>
    <source>
        <strain evidence="7 8">DSM 26720</strain>
    </source>
</reference>
<evidence type="ECO:0000256" key="1">
    <source>
        <dbReference type="ARBA" id="ARBA00008857"/>
    </source>
</evidence>
<gene>
    <name evidence="7" type="ORF">C7374_11149</name>
</gene>
<keyword evidence="8" id="KW-1185">Reference proteome</keyword>
<name>A0A364JTD1_9HYPH</name>
<evidence type="ECO:0000256" key="5">
    <source>
        <dbReference type="SAM" id="MobiDB-lite"/>
    </source>
</evidence>
<evidence type="ECO:0000313" key="7">
    <source>
        <dbReference type="EMBL" id="RAK27055.1"/>
    </source>
</evidence>